<dbReference type="Gene3D" id="3.40.50.1000">
    <property type="entry name" value="HAD superfamily/HAD-like"/>
    <property type="match status" value="1"/>
</dbReference>
<dbReference type="SUPFAM" id="SSF56784">
    <property type="entry name" value="HAD-like"/>
    <property type="match status" value="1"/>
</dbReference>
<keyword evidence="5" id="KW-1185">Reference proteome</keyword>
<comment type="subunit">
    <text evidence="1">Component of the TIM23 complex.</text>
</comment>
<dbReference type="PROSITE" id="PS50969">
    <property type="entry name" value="FCP1"/>
    <property type="match status" value="1"/>
</dbReference>
<evidence type="ECO:0000313" key="5">
    <source>
        <dbReference type="Proteomes" id="UP000051952"/>
    </source>
</evidence>
<protein>
    <recommendedName>
        <fullName evidence="1">Mitochondrial import inner membrane translocase subunit TIM50</fullName>
    </recommendedName>
</protein>
<dbReference type="VEuPathDB" id="TriTrypDB:BSAL_69425"/>
<reference evidence="5" key="1">
    <citation type="submission" date="2015-09" db="EMBL/GenBank/DDBJ databases">
        <authorList>
            <consortium name="Pathogen Informatics"/>
        </authorList>
    </citation>
    <scope>NUCLEOTIDE SEQUENCE [LARGE SCALE GENOMIC DNA]</scope>
    <source>
        <strain evidence="5">Lake Konstanz</strain>
    </source>
</reference>
<dbReference type="SMART" id="SM00577">
    <property type="entry name" value="CPDc"/>
    <property type="match status" value="1"/>
</dbReference>
<dbReference type="Proteomes" id="UP000051952">
    <property type="component" value="Unassembled WGS sequence"/>
</dbReference>
<dbReference type="InterPro" id="IPR004274">
    <property type="entry name" value="FCP1_dom"/>
</dbReference>
<evidence type="ECO:0000259" key="3">
    <source>
        <dbReference type="PROSITE" id="PS50969"/>
    </source>
</evidence>
<dbReference type="InterPro" id="IPR023214">
    <property type="entry name" value="HAD_sf"/>
</dbReference>
<comment type="subcellular location">
    <subcellularLocation>
        <location evidence="1">Mitochondrion inner membrane</location>
        <topology evidence="1">Single-pass membrane protein</topology>
    </subcellularLocation>
</comment>
<dbReference type="GO" id="GO:0005744">
    <property type="term" value="C:TIM23 mitochondrial import inner membrane translocase complex"/>
    <property type="evidence" value="ECO:0007669"/>
    <property type="project" value="UniProtKB-UniRule"/>
</dbReference>
<comment type="similarity">
    <text evidence="1">Belongs to the TIM50 family.</text>
</comment>
<dbReference type="AlphaFoldDB" id="A0A0S4IR87"/>
<feature type="compositionally biased region" description="Low complexity" evidence="2">
    <location>
        <begin position="59"/>
        <end position="85"/>
    </location>
</feature>
<dbReference type="InterPro" id="IPR050365">
    <property type="entry name" value="TIM50"/>
</dbReference>
<evidence type="ECO:0000256" key="1">
    <source>
        <dbReference type="RuleBase" id="RU365079"/>
    </source>
</evidence>
<proteinExistence type="inferred from homology"/>
<comment type="function">
    <text evidence="1">Essential component of the TIM23 complex, a complex that mediates the translocation of transit peptide-containing proteins across the mitochondrial inner membrane.</text>
</comment>
<dbReference type="Pfam" id="PF03031">
    <property type="entry name" value="NIF"/>
    <property type="match status" value="1"/>
</dbReference>
<keyword evidence="1" id="KW-0811">Translocation</keyword>
<keyword evidence="1" id="KW-0809">Transit peptide</keyword>
<dbReference type="CDD" id="cd07521">
    <property type="entry name" value="HAD_FCP1-like"/>
    <property type="match status" value="1"/>
</dbReference>
<keyword evidence="1" id="KW-0813">Transport</keyword>
<dbReference type="InterPro" id="IPR036412">
    <property type="entry name" value="HAD-like_sf"/>
</dbReference>
<name>A0A0S4IR87_BODSA</name>
<dbReference type="EMBL" id="CYKH01000491">
    <property type="protein sequence ID" value="CUG01017.1"/>
    <property type="molecule type" value="Genomic_DNA"/>
</dbReference>
<gene>
    <name evidence="4" type="ORF">BSAL_69425</name>
</gene>
<dbReference type="PANTHER" id="PTHR12210">
    <property type="entry name" value="DULLARD PROTEIN PHOSPHATASE"/>
    <property type="match status" value="1"/>
</dbReference>
<evidence type="ECO:0000313" key="4">
    <source>
        <dbReference type="EMBL" id="CUG01017.1"/>
    </source>
</evidence>
<keyword evidence="1" id="KW-0496">Mitochondrion</keyword>
<feature type="compositionally biased region" description="Polar residues" evidence="2">
    <location>
        <begin position="144"/>
        <end position="168"/>
    </location>
</feature>
<feature type="domain" description="FCP1 homology" evidence="3">
    <location>
        <begin position="211"/>
        <end position="411"/>
    </location>
</feature>
<keyword evidence="1" id="KW-0653">Protein transport</keyword>
<organism evidence="4 5">
    <name type="scientific">Bodo saltans</name>
    <name type="common">Flagellated protozoan</name>
    <dbReference type="NCBI Taxonomy" id="75058"/>
    <lineage>
        <taxon>Eukaryota</taxon>
        <taxon>Discoba</taxon>
        <taxon>Euglenozoa</taxon>
        <taxon>Kinetoplastea</taxon>
        <taxon>Metakinetoplastina</taxon>
        <taxon>Eubodonida</taxon>
        <taxon>Bodonidae</taxon>
        <taxon>Bodo</taxon>
    </lineage>
</organism>
<feature type="region of interest" description="Disordered" evidence="2">
    <location>
        <begin position="140"/>
        <end position="185"/>
    </location>
</feature>
<feature type="region of interest" description="Disordered" evidence="2">
    <location>
        <begin position="59"/>
        <end position="87"/>
    </location>
</feature>
<sequence>MSAWNWMQEALQYVWKTVLIQIMAESLWEVILDCLHCISSIPVSLQVVISSCFDDGDDSAQTTAGSGGPSSAEGQSSESLLSSSPDVDEAPFEATSFMWVQHSCCEESDLAKLRCSSSAYIGSWLPLTLLSLLPVSNPPRWPSKHSSTSSRGKVSSHAPNATPSTTAPSLVRVPGKRTTTPPKVCAVSSSASGSMMASLPQHPPKSIAAAKIVRNKVLVLDLDETLIFAATSTANILVPQDFSEVVPTMNGAELYHVWERPFLQLFLDAVSRLFNVVVFTASSPPYADPIIDRIDRGKRIRRRLYRSSCTALHWPEEAASAKKHEGDDGTAAKAQQQVTLSKDLAVLGVPLAHVVLIDNNPCCVAMHRDNGIVVPSYSPPVVPQRASSALYPPSGGGKRNHERASNVLRTVEDTDAVLLGILPFLEALACAADVRSVITRSRLQHS</sequence>
<evidence type="ECO:0000256" key="2">
    <source>
        <dbReference type="SAM" id="MobiDB-lite"/>
    </source>
</evidence>
<dbReference type="GO" id="GO:0015031">
    <property type="term" value="P:protein transport"/>
    <property type="evidence" value="ECO:0007669"/>
    <property type="project" value="UniProtKB-KW"/>
</dbReference>
<accession>A0A0S4IR87</accession>
<dbReference type="OrthoDB" id="277011at2759"/>